<dbReference type="Proteomes" id="UP000694892">
    <property type="component" value="Unassembled WGS sequence"/>
</dbReference>
<proteinExistence type="predicted"/>
<dbReference type="AlphaFoldDB" id="A0A974BRV8"/>
<reference evidence="1" key="1">
    <citation type="submission" date="2016-05" db="EMBL/GenBank/DDBJ databases">
        <title>WGS assembly of Xenopus laevis.</title>
        <authorList>
            <person name="Session A."/>
            <person name="Uno Y."/>
            <person name="Kwon T."/>
            <person name="Chapman J."/>
            <person name="Toyoda A."/>
            <person name="Takahashi S."/>
            <person name="Fukui A."/>
            <person name="Hikosaka A."/>
            <person name="Putnam N."/>
            <person name="Stites J."/>
            <person name="Van Heeringen S."/>
            <person name="Quigley I."/>
            <person name="Heinz S."/>
            <person name="Hellsten U."/>
            <person name="Lyons J."/>
            <person name="Suzuki A."/>
            <person name="Kondo M."/>
            <person name="Ogino H."/>
            <person name="Ochi H."/>
            <person name="Bogdanovic O."/>
            <person name="Lister R."/>
            <person name="Georgiou G."/>
            <person name="Paranjpe S."/>
            <person name="Van Kruijsbergen I."/>
            <person name="Mozaffari S."/>
            <person name="Shu S."/>
            <person name="Schmutz J."/>
            <person name="Jenkins J."/>
            <person name="Grimwood J."/>
            <person name="Carlson J."/>
            <person name="Mitros T."/>
            <person name="Simakov O."/>
            <person name="Heald R."/>
            <person name="Miller K."/>
            <person name="Haudenschild C."/>
            <person name="Kuroki Y."/>
            <person name="Tanaka T."/>
            <person name="Michiue T."/>
            <person name="Watanabe M."/>
            <person name="Kinoshita T."/>
            <person name="Ohta Y."/>
            <person name="Mawaribuchi S."/>
            <person name="Suzuki Y."/>
            <person name="Haramoto Y."/>
            <person name="Yamamoto T."/>
            <person name="Takagi C."/>
            <person name="Kitzman J."/>
            <person name="Shendure J."/>
            <person name="Nakayama T."/>
            <person name="Izutsu Y."/>
            <person name="Robert J."/>
            <person name="Dichmann D."/>
            <person name="Flajnik M."/>
            <person name="Houston D."/>
            <person name="Marcotte E."/>
            <person name="Wallingford J."/>
            <person name="Ito Y."/>
            <person name="Asashima M."/>
            <person name="Ueno N."/>
            <person name="Matsuda Y."/>
            <person name="Jan Veenstra G."/>
            <person name="Fujiyama A."/>
            <person name="Harland R."/>
            <person name="Taira M."/>
            <person name="Rokhsar D.S."/>
        </authorList>
    </citation>
    <scope>NUCLEOTIDE SEQUENCE</scope>
    <source>
        <strain evidence="1">J</strain>
        <tissue evidence="1">Blood</tissue>
    </source>
</reference>
<gene>
    <name evidence="1" type="ORF">XELAEV_18003909mg</name>
</gene>
<sequence>MGENLVGSGHCGPCQLRTTAWLGSASPPSLLADICGSTLPADHPSGPEFTETPPHTHTIAGIHKKRGFIHMRISLLA</sequence>
<dbReference type="EMBL" id="KV467230">
    <property type="protein sequence ID" value="OCT57164.1"/>
    <property type="molecule type" value="Genomic_DNA"/>
</dbReference>
<organism evidence="1">
    <name type="scientific">Xenopus laevis</name>
    <name type="common">African clawed frog</name>
    <dbReference type="NCBI Taxonomy" id="8355"/>
    <lineage>
        <taxon>Eukaryota</taxon>
        <taxon>Metazoa</taxon>
        <taxon>Chordata</taxon>
        <taxon>Craniata</taxon>
        <taxon>Vertebrata</taxon>
        <taxon>Euteleostomi</taxon>
        <taxon>Amphibia</taxon>
        <taxon>Batrachia</taxon>
        <taxon>Anura</taxon>
        <taxon>Pipoidea</taxon>
        <taxon>Pipidae</taxon>
        <taxon>Xenopodinae</taxon>
        <taxon>Xenopus</taxon>
        <taxon>Xenopus</taxon>
    </lineage>
</organism>
<accession>A0A974BRV8</accession>
<protein>
    <submittedName>
        <fullName evidence="1">Uncharacterized protein</fullName>
    </submittedName>
</protein>
<name>A0A974BRV8_XENLA</name>
<evidence type="ECO:0000313" key="1">
    <source>
        <dbReference type="EMBL" id="OCT57164.1"/>
    </source>
</evidence>